<keyword evidence="4" id="KW-1133">Transmembrane helix</keyword>
<dbReference type="GO" id="GO:0016787">
    <property type="term" value="F:hydrolase activity"/>
    <property type="evidence" value="ECO:0007669"/>
    <property type="project" value="UniProtKB-KW"/>
</dbReference>
<evidence type="ECO:0000256" key="1">
    <source>
        <dbReference type="ARBA" id="ARBA00022801"/>
    </source>
</evidence>
<comment type="caution">
    <text evidence="5">The sequence shown here is derived from an EMBL/GenBank/DDBJ whole genome shotgun (WGS) entry which is preliminary data.</text>
</comment>
<dbReference type="InterPro" id="IPR029058">
    <property type="entry name" value="AB_hydrolase_fold"/>
</dbReference>
<dbReference type="SUPFAM" id="SSF53474">
    <property type="entry name" value="alpha/beta-Hydrolases"/>
    <property type="match status" value="1"/>
</dbReference>
<evidence type="ECO:0000256" key="2">
    <source>
        <dbReference type="ARBA" id="ARBA00022963"/>
    </source>
</evidence>
<dbReference type="EMBL" id="JACSPV010000036">
    <property type="protein sequence ID" value="MBD8006719.1"/>
    <property type="molecule type" value="Genomic_DNA"/>
</dbReference>
<keyword evidence="1 5" id="KW-0378">Hydrolase</keyword>
<keyword evidence="6" id="KW-1185">Reference proteome</keyword>
<dbReference type="Pfam" id="PF03403">
    <property type="entry name" value="PAF-AH_p_II"/>
    <property type="match status" value="1"/>
</dbReference>
<sequence length="488" mass="57125">MRLLEGVLIVVHIFWLLSFLFRFNAKVKISTNLVAFILMMIHFEAEGHRWQMGLTYVLFIFLTLLILKPFIQRNSKKVKLDSENKKKVKKFCGILFILIYSISSFALVIMMPVFQLPKPTGPFEVGMTSRHLIDESRSQNTISKQEAREIMIQIWYPAEVTDDNQKIQYEAFPYEEWSGTMEFIFSFPRFFFNYLKYNESNSIKDITVSDQESKYPILVFSHGFGSTRMQSYSQMEELASHGYFVVSVDHTNDAGYTKFPDGREVMNRADAYSYSFNIEDEKDVKTRSRDVSFVVDQLTKINKQDSQKLFTGKMDIDRIGVFGHSYGGSTAAQVLLDDPRFLSGINIDGPLHEPVASSRLKKPFMFILDDDYLFLTDEEIKYTNVTPEEFREYHNKITELADFHYEEGIKNDTYRLTFIAGDHYTFTDFPYLSPLLSLDINVDQFHQVMNQYILAFFNQYVKGEKTDPILLKEKKVDEFYYFETNIKN</sequence>
<gene>
    <name evidence="5" type="ORF">H9631_16690</name>
</gene>
<feature type="transmembrane region" description="Helical" evidence="4">
    <location>
        <begin position="51"/>
        <end position="71"/>
    </location>
</feature>
<evidence type="ECO:0000256" key="3">
    <source>
        <dbReference type="ARBA" id="ARBA00023098"/>
    </source>
</evidence>
<dbReference type="PANTHER" id="PTHR10272:SF0">
    <property type="entry name" value="PLATELET-ACTIVATING FACTOR ACETYLHYDROLASE"/>
    <property type="match status" value="1"/>
</dbReference>
<evidence type="ECO:0000256" key="4">
    <source>
        <dbReference type="SAM" id="Phobius"/>
    </source>
</evidence>
<keyword evidence="4" id="KW-0472">Membrane</keyword>
<feature type="transmembrane region" description="Helical" evidence="4">
    <location>
        <begin position="91"/>
        <end position="114"/>
    </location>
</feature>
<dbReference type="Proteomes" id="UP000648182">
    <property type="component" value="Unassembled WGS sequence"/>
</dbReference>
<keyword evidence="3" id="KW-0443">Lipid metabolism</keyword>
<proteinExistence type="predicted"/>
<evidence type="ECO:0000313" key="5">
    <source>
        <dbReference type="EMBL" id="MBD8006719.1"/>
    </source>
</evidence>
<dbReference type="PANTHER" id="PTHR10272">
    <property type="entry name" value="PLATELET-ACTIVATING FACTOR ACETYLHYDROLASE"/>
    <property type="match status" value="1"/>
</dbReference>
<evidence type="ECO:0000313" key="6">
    <source>
        <dbReference type="Proteomes" id="UP000648182"/>
    </source>
</evidence>
<keyword evidence="4" id="KW-0812">Transmembrane</keyword>
<dbReference type="Gene3D" id="3.40.50.1820">
    <property type="entry name" value="alpha/beta hydrolase"/>
    <property type="match status" value="1"/>
</dbReference>
<name>A0ABR8VPM6_9BACI</name>
<organism evidence="5 6">
    <name type="scientific">Bacillus norwichensis</name>
    <dbReference type="NCBI Taxonomy" id="2762217"/>
    <lineage>
        <taxon>Bacteria</taxon>
        <taxon>Bacillati</taxon>
        <taxon>Bacillota</taxon>
        <taxon>Bacilli</taxon>
        <taxon>Bacillales</taxon>
        <taxon>Bacillaceae</taxon>
        <taxon>Bacillus</taxon>
    </lineage>
</organism>
<dbReference type="RefSeq" id="WP_191814816.1">
    <property type="nucleotide sequence ID" value="NZ_JACSPV010000036.1"/>
</dbReference>
<reference evidence="5 6" key="1">
    <citation type="submission" date="2020-08" db="EMBL/GenBank/DDBJ databases">
        <title>A Genomic Blueprint of the Chicken Gut Microbiome.</title>
        <authorList>
            <person name="Gilroy R."/>
            <person name="Ravi A."/>
            <person name="Getino M."/>
            <person name="Pursley I."/>
            <person name="Horton D.L."/>
            <person name="Alikhan N.-F."/>
            <person name="Baker D."/>
            <person name="Gharbi K."/>
            <person name="Hall N."/>
            <person name="Watson M."/>
            <person name="Adriaenssens E.M."/>
            <person name="Foster-Nyarko E."/>
            <person name="Jarju S."/>
            <person name="Secka A."/>
            <person name="Antonio M."/>
            <person name="Oren A."/>
            <person name="Chaudhuri R."/>
            <person name="La Ragione R.M."/>
            <person name="Hildebrand F."/>
            <person name="Pallen M.J."/>
        </authorList>
    </citation>
    <scope>NUCLEOTIDE SEQUENCE [LARGE SCALE GENOMIC DNA]</scope>
    <source>
        <strain evidence="5 6">Sa1BUA2</strain>
    </source>
</reference>
<accession>A0ABR8VPM6</accession>
<protein>
    <submittedName>
        <fullName evidence="5">Alpha/beta fold hydrolase</fullName>
    </submittedName>
</protein>
<feature type="transmembrane region" description="Helical" evidence="4">
    <location>
        <begin position="6"/>
        <end position="22"/>
    </location>
</feature>
<keyword evidence="2" id="KW-0442">Lipid degradation</keyword>